<accession>A0A5N4DQ87</accession>
<dbReference type="PANTHER" id="PTHR45936">
    <property type="entry name" value="TRNA-DIHYDROURIDINE(20) SYNTHASE [NAD(P)+]-LIKE"/>
    <property type="match status" value="1"/>
</dbReference>
<name>A0A5N4DQ87_CAMDR</name>
<evidence type="ECO:0000313" key="2">
    <source>
        <dbReference type="EMBL" id="KAB1273227.1"/>
    </source>
</evidence>
<evidence type="ECO:0000313" key="3">
    <source>
        <dbReference type="Proteomes" id="UP000299084"/>
    </source>
</evidence>
<dbReference type="SUPFAM" id="SSF51395">
    <property type="entry name" value="FMN-linked oxidoreductases"/>
    <property type="match status" value="1"/>
</dbReference>
<evidence type="ECO:0000256" key="1">
    <source>
        <dbReference type="SAM" id="MobiDB-lite"/>
    </source>
</evidence>
<reference evidence="2 3" key="1">
    <citation type="journal article" date="2019" name="Mol. Ecol. Resour.">
        <title>Improving Illumina assemblies with Hi-C and long reads: an example with the North African dromedary.</title>
        <authorList>
            <person name="Elbers J.P."/>
            <person name="Rogers M.F."/>
            <person name="Perelman P.L."/>
            <person name="Proskuryakova A.A."/>
            <person name="Serdyukova N.A."/>
            <person name="Johnson W.E."/>
            <person name="Horin P."/>
            <person name="Corander J."/>
            <person name="Murphy D."/>
            <person name="Burger P.A."/>
        </authorList>
    </citation>
    <scope>NUCLEOTIDE SEQUENCE [LARGE SCALE GENOMIC DNA]</scope>
    <source>
        <strain evidence="2">Drom800</strain>
        <tissue evidence="2">Blood</tissue>
    </source>
</reference>
<feature type="region of interest" description="Disordered" evidence="1">
    <location>
        <begin position="49"/>
        <end position="68"/>
    </location>
</feature>
<dbReference type="GO" id="GO:0017150">
    <property type="term" value="F:tRNA dihydrouridine synthase activity"/>
    <property type="evidence" value="ECO:0007669"/>
    <property type="project" value="TreeGrafter"/>
</dbReference>
<proteinExistence type="predicted"/>
<dbReference type="InterPro" id="IPR013785">
    <property type="entry name" value="Aldolase_TIM"/>
</dbReference>
<feature type="compositionally biased region" description="Gly residues" evidence="1">
    <location>
        <begin position="59"/>
        <end position="68"/>
    </location>
</feature>
<protein>
    <submittedName>
        <fullName evidence="2">tRNA-dihydrouridine-like</fullName>
    </submittedName>
</protein>
<feature type="non-terminal residue" evidence="2">
    <location>
        <position position="68"/>
    </location>
</feature>
<keyword evidence="3" id="KW-1185">Reference proteome</keyword>
<comment type="caution">
    <text evidence="2">The sequence shown here is derived from an EMBL/GenBank/DDBJ whole genome shotgun (WGS) entry which is preliminary data.</text>
</comment>
<sequence>MIVNSISLCYHNKLILAPMVRVGTLPMRLLALDYGADIVYCEKINTHDTEEFPEEPGEHGGIVGHLGQ</sequence>
<dbReference type="EMBL" id="JWIN03000009">
    <property type="protein sequence ID" value="KAB1273227.1"/>
    <property type="molecule type" value="Genomic_DNA"/>
</dbReference>
<gene>
    <name evidence="2" type="ORF">Cadr_000011235</name>
</gene>
<dbReference type="Gene3D" id="3.20.20.70">
    <property type="entry name" value="Aldolase class I"/>
    <property type="match status" value="1"/>
</dbReference>
<dbReference type="AlphaFoldDB" id="A0A5N4DQ87"/>
<dbReference type="Proteomes" id="UP000299084">
    <property type="component" value="Unassembled WGS sequence"/>
</dbReference>
<dbReference type="InterPro" id="IPR052582">
    <property type="entry name" value="tRNA-DUS-like"/>
</dbReference>
<dbReference type="GO" id="GO:0005737">
    <property type="term" value="C:cytoplasm"/>
    <property type="evidence" value="ECO:0007669"/>
    <property type="project" value="TreeGrafter"/>
</dbReference>
<dbReference type="PANTHER" id="PTHR45936:SF1">
    <property type="entry name" value="TRNA-DIHYDROURIDINE(20) SYNTHASE [NAD(P)+]-LIKE"/>
    <property type="match status" value="1"/>
</dbReference>
<organism evidence="2 3">
    <name type="scientific">Camelus dromedarius</name>
    <name type="common">Dromedary</name>
    <name type="synonym">Arabian camel</name>
    <dbReference type="NCBI Taxonomy" id="9838"/>
    <lineage>
        <taxon>Eukaryota</taxon>
        <taxon>Metazoa</taxon>
        <taxon>Chordata</taxon>
        <taxon>Craniata</taxon>
        <taxon>Vertebrata</taxon>
        <taxon>Euteleostomi</taxon>
        <taxon>Mammalia</taxon>
        <taxon>Eutheria</taxon>
        <taxon>Laurasiatheria</taxon>
        <taxon>Artiodactyla</taxon>
        <taxon>Tylopoda</taxon>
        <taxon>Camelidae</taxon>
        <taxon>Camelus</taxon>
    </lineage>
</organism>